<dbReference type="AlphaFoldDB" id="A0A4Z2H651"/>
<organism evidence="1 2">
    <name type="scientific">Liparis tanakae</name>
    <name type="common">Tanaka's snailfish</name>
    <dbReference type="NCBI Taxonomy" id="230148"/>
    <lineage>
        <taxon>Eukaryota</taxon>
        <taxon>Metazoa</taxon>
        <taxon>Chordata</taxon>
        <taxon>Craniata</taxon>
        <taxon>Vertebrata</taxon>
        <taxon>Euteleostomi</taxon>
        <taxon>Actinopterygii</taxon>
        <taxon>Neopterygii</taxon>
        <taxon>Teleostei</taxon>
        <taxon>Neoteleostei</taxon>
        <taxon>Acanthomorphata</taxon>
        <taxon>Eupercaria</taxon>
        <taxon>Perciformes</taxon>
        <taxon>Cottioidei</taxon>
        <taxon>Cottales</taxon>
        <taxon>Liparidae</taxon>
        <taxon>Liparis</taxon>
    </lineage>
</organism>
<protein>
    <submittedName>
        <fullName evidence="1">Uncharacterized protein</fullName>
    </submittedName>
</protein>
<name>A0A4Z2H651_9TELE</name>
<sequence>MREIEAVPSALSIVHSQQIVKLVLSGCRLEESTTAPFERQSKWAVSRPPAYWAFWVAEVSGAERVADPEIFASHTSRTVPNPV</sequence>
<accession>A0A4Z2H651</accession>
<evidence type="ECO:0000313" key="2">
    <source>
        <dbReference type="Proteomes" id="UP000314294"/>
    </source>
</evidence>
<comment type="caution">
    <text evidence="1">The sequence shown here is derived from an EMBL/GenBank/DDBJ whole genome shotgun (WGS) entry which is preliminary data.</text>
</comment>
<evidence type="ECO:0000313" key="1">
    <source>
        <dbReference type="EMBL" id="TNN60342.1"/>
    </source>
</evidence>
<proteinExistence type="predicted"/>
<gene>
    <name evidence="1" type="ORF">EYF80_029423</name>
</gene>
<dbReference type="EMBL" id="SRLO01000335">
    <property type="protein sequence ID" value="TNN60342.1"/>
    <property type="molecule type" value="Genomic_DNA"/>
</dbReference>
<keyword evidence="2" id="KW-1185">Reference proteome</keyword>
<reference evidence="1 2" key="1">
    <citation type="submission" date="2019-03" db="EMBL/GenBank/DDBJ databases">
        <title>First draft genome of Liparis tanakae, snailfish: a comprehensive survey of snailfish specific genes.</title>
        <authorList>
            <person name="Kim W."/>
            <person name="Song I."/>
            <person name="Jeong J.-H."/>
            <person name="Kim D."/>
            <person name="Kim S."/>
            <person name="Ryu S."/>
            <person name="Song J.Y."/>
            <person name="Lee S.K."/>
        </authorList>
    </citation>
    <scope>NUCLEOTIDE SEQUENCE [LARGE SCALE GENOMIC DNA]</scope>
    <source>
        <tissue evidence="1">Muscle</tissue>
    </source>
</reference>
<dbReference type="Proteomes" id="UP000314294">
    <property type="component" value="Unassembled WGS sequence"/>
</dbReference>